<accession>A0A7Y0F252</accession>
<name>A0A7Y0F252_9BIFI</name>
<reference evidence="2 3" key="1">
    <citation type="submission" date="2020-02" db="EMBL/GenBank/DDBJ databases">
        <title>Characterization of phylogenetic diversity of novel bifidobacterial species isolated in Czech ZOOs.</title>
        <authorList>
            <person name="Lugli G.A."/>
            <person name="Vera N.B."/>
            <person name="Ventura M."/>
        </authorList>
    </citation>
    <scope>NUCLEOTIDE SEQUENCE [LARGE SCALE GENOMIC DNA]</scope>
    <source>
        <strain evidence="2 3">DSM 109958</strain>
    </source>
</reference>
<dbReference type="InterPro" id="IPR011991">
    <property type="entry name" value="ArsR-like_HTH"/>
</dbReference>
<evidence type="ECO:0000313" key="3">
    <source>
        <dbReference type="Proteomes" id="UP000588277"/>
    </source>
</evidence>
<dbReference type="PANTHER" id="PTHR37318">
    <property type="entry name" value="BSL7504 PROTEIN"/>
    <property type="match status" value="1"/>
</dbReference>
<sequence>MTAELDPVIHPASRLRIMTTLVAAGEGKAMPFALLAERLDMTPGNLSVHLTKLETAGYVRIDKTFRGRKPATYAVLTHAGGLAFARYLTALKTLLDPVREGVGDNDATN</sequence>
<dbReference type="Proteomes" id="UP000588277">
    <property type="component" value="Unassembled WGS sequence"/>
</dbReference>
<dbReference type="AlphaFoldDB" id="A0A7Y0F252"/>
<dbReference type="Gene3D" id="1.10.10.10">
    <property type="entry name" value="Winged helix-like DNA-binding domain superfamily/Winged helix DNA-binding domain"/>
    <property type="match status" value="1"/>
</dbReference>
<gene>
    <name evidence="2" type="ORF">G1C96_0279</name>
</gene>
<dbReference type="SUPFAM" id="SSF46785">
    <property type="entry name" value="Winged helix' DNA-binding domain"/>
    <property type="match status" value="1"/>
</dbReference>
<dbReference type="PANTHER" id="PTHR37318:SF1">
    <property type="entry name" value="BSL7504 PROTEIN"/>
    <property type="match status" value="1"/>
</dbReference>
<dbReference type="InterPro" id="IPR027395">
    <property type="entry name" value="WH_DNA-bd_dom"/>
</dbReference>
<dbReference type="EMBL" id="JAAIIH010000001">
    <property type="protein sequence ID" value="NMM99701.1"/>
    <property type="molecule type" value="Genomic_DNA"/>
</dbReference>
<dbReference type="CDD" id="cd00090">
    <property type="entry name" value="HTH_ARSR"/>
    <property type="match status" value="1"/>
</dbReference>
<keyword evidence="3" id="KW-1185">Reference proteome</keyword>
<comment type="caution">
    <text evidence="2">The sequence shown here is derived from an EMBL/GenBank/DDBJ whole genome shotgun (WGS) entry which is preliminary data.</text>
</comment>
<protein>
    <submittedName>
        <fullName evidence="2">MarR family transcriptional regulator</fullName>
    </submittedName>
</protein>
<dbReference type="RefSeq" id="WP_169274862.1">
    <property type="nucleotide sequence ID" value="NZ_JAAIIH010000001.1"/>
</dbReference>
<organism evidence="2 3">
    <name type="scientific">Bifidobacterium moraviense</name>
    <dbReference type="NCBI Taxonomy" id="2675323"/>
    <lineage>
        <taxon>Bacteria</taxon>
        <taxon>Bacillati</taxon>
        <taxon>Actinomycetota</taxon>
        <taxon>Actinomycetes</taxon>
        <taxon>Bifidobacteriales</taxon>
        <taxon>Bifidobacteriaceae</taxon>
        <taxon>Bifidobacterium</taxon>
    </lineage>
</organism>
<feature type="domain" description="Winged helix DNA-binding" evidence="1">
    <location>
        <begin position="14"/>
        <end position="94"/>
    </location>
</feature>
<dbReference type="InterPro" id="IPR036390">
    <property type="entry name" value="WH_DNA-bd_sf"/>
</dbReference>
<proteinExistence type="predicted"/>
<dbReference type="Pfam" id="PF13601">
    <property type="entry name" value="HTH_34"/>
    <property type="match status" value="1"/>
</dbReference>
<dbReference type="InterPro" id="IPR036388">
    <property type="entry name" value="WH-like_DNA-bd_sf"/>
</dbReference>
<evidence type="ECO:0000259" key="1">
    <source>
        <dbReference type="Pfam" id="PF13601"/>
    </source>
</evidence>
<evidence type="ECO:0000313" key="2">
    <source>
        <dbReference type="EMBL" id="NMM99701.1"/>
    </source>
</evidence>